<reference evidence="1 2" key="1">
    <citation type="submission" date="2019-09" db="EMBL/GenBank/DDBJ databases">
        <title>Draft genome sequence of Ginsengibacter sp. BR5-29.</title>
        <authorList>
            <person name="Im W.-T."/>
        </authorList>
    </citation>
    <scope>NUCLEOTIDE SEQUENCE [LARGE SCALE GENOMIC DNA]</scope>
    <source>
        <strain evidence="1 2">BR5-29</strain>
    </source>
</reference>
<organism evidence="1 2">
    <name type="scientific">Ginsengibacter hankyongi</name>
    <dbReference type="NCBI Taxonomy" id="2607284"/>
    <lineage>
        <taxon>Bacteria</taxon>
        <taxon>Pseudomonadati</taxon>
        <taxon>Bacteroidota</taxon>
        <taxon>Chitinophagia</taxon>
        <taxon>Chitinophagales</taxon>
        <taxon>Chitinophagaceae</taxon>
        <taxon>Ginsengibacter</taxon>
    </lineage>
</organism>
<dbReference type="Proteomes" id="UP000326903">
    <property type="component" value="Unassembled WGS sequence"/>
</dbReference>
<dbReference type="Gene3D" id="2.60.120.260">
    <property type="entry name" value="Galactose-binding domain-like"/>
    <property type="match status" value="1"/>
</dbReference>
<comment type="caution">
    <text evidence="1">The sequence shown here is derived from an EMBL/GenBank/DDBJ whole genome shotgun (WGS) entry which is preliminary data.</text>
</comment>
<proteinExistence type="predicted"/>
<sequence length="469" mass="50739">MVLTWPAQAQLCNGSFGDPVVNITFGTAAGSSLYVPSGSYTYTPSNCPNDGYYTITKTTSGCFNGVWHTVLTDHTGNGAFMLVNASYTPGDFFLTTVTNLCPNTTYEFSAWIMNVMKSLATILPELVFTVETPGGIVLQSFDTGDIHVTDTPEWKEYGFSFTTPPDNPVIVLRITNKAPGGIGNDLALDDITFRPCGARISASIVGSVNDTINVCETDTNSYEYTLSAVTPSGYISPIYQWQLSTDTGATWENIPGARSLTYRTQPVYAAGNYWYRLSVIEAGVANISSCLIASDVLMINVHAKPFVSAGPDRIMLVNTSCTLSGKAEGDQIKYIWSPAQYINDVTQLNPVVSPPADFTYILSAQSLTGCTNAESVNVKVVTGIYVPTAFTPNGDGKNDRWEIPFLDRSLGATVSVFNRWGGLMYRVSSETVSWDGSINGIPQPGGIYAYIITFRNSNKVLKGTVTLIR</sequence>
<name>A0A5J5IBJ8_9BACT</name>
<dbReference type="AlphaFoldDB" id="A0A5J5IBJ8"/>
<protein>
    <submittedName>
        <fullName evidence="1">T9SS type B sorting domain-containing protein</fullName>
    </submittedName>
</protein>
<dbReference type="EMBL" id="VYQF01000015">
    <property type="protein sequence ID" value="KAA9034449.1"/>
    <property type="molecule type" value="Genomic_DNA"/>
</dbReference>
<gene>
    <name evidence="1" type="ORF">FW778_22475</name>
</gene>
<accession>A0A5J5IBJ8</accession>
<dbReference type="NCBIfam" id="TIGR04131">
    <property type="entry name" value="Bac_Flav_CTERM"/>
    <property type="match status" value="1"/>
</dbReference>
<dbReference type="Pfam" id="PF13585">
    <property type="entry name" value="CHU_C"/>
    <property type="match status" value="1"/>
</dbReference>
<evidence type="ECO:0000313" key="1">
    <source>
        <dbReference type="EMBL" id="KAA9034449.1"/>
    </source>
</evidence>
<dbReference type="RefSeq" id="WP_150417159.1">
    <property type="nucleotide sequence ID" value="NZ_VYQF01000015.1"/>
</dbReference>
<keyword evidence="2" id="KW-1185">Reference proteome</keyword>
<evidence type="ECO:0000313" key="2">
    <source>
        <dbReference type="Proteomes" id="UP000326903"/>
    </source>
</evidence>
<dbReference type="InterPro" id="IPR026341">
    <property type="entry name" value="T9SS_type_B"/>
</dbReference>